<sequence>MEVTKMSKKIIMQLDELTCPSCLTKIETAVKNTPGVNGDSVKVLFNSGKVKAEFDDGQTSAENLSSVVAGLGYEVESTKVKDI</sequence>
<dbReference type="Gene3D" id="3.30.70.100">
    <property type="match status" value="1"/>
</dbReference>
<feature type="domain" description="HMA" evidence="2">
    <location>
        <begin position="8"/>
        <end position="76"/>
    </location>
</feature>
<dbReference type="GO" id="GO:0046872">
    <property type="term" value="F:metal ion binding"/>
    <property type="evidence" value="ECO:0007669"/>
    <property type="project" value="UniProtKB-KW"/>
</dbReference>
<dbReference type="CDD" id="cd00371">
    <property type="entry name" value="HMA"/>
    <property type="match status" value="1"/>
</dbReference>
<evidence type="ECO:0000256" key="1">
    <source>
        <dbReference type="ARBA" id="ARBA00022723"/>
    </source>
</evidence>
<keyword evidence="4" id="KW-1185">Reference proteome</keyword>
<dbReference type="SUPFAM" id="SSF55008">
    <property type="entry name" value="HMA, heavy metal-associated domain"/>
    <property type="match status" value="1"/>
</dbReference>
<keyword evidence="1" id="KW-0479">Metal-binding</keyword>
<dbReference type="Pfam" id="PF00403">
    <property type="entry name" value="HMA"/>
    <property type="match status" value="1"/>
</dbReference>
<dbReference type="EMBL" id="AZCV01000002">
    <property type="protein sequence ID" value="KRK38111.1"/>
    <property type="molecule type" value="Genomic_DNA"/>
</dbReference>
<comment type="caution">
    <text evidence="3">The sequence shown here is derived from an EMBL/GenBank/DDBJ whole genome shotgun (WGS) entry which is preliminary data.</text>
</comment>
<reference evidence="3 4" key="1">
    <citation type="journal article" date="2015" name="Genome Announc.">
        <title>Expanding the biotechnology potential of lactobacilli through comparative genomics of 213 strains and associated genera.</title>
        <authorList>
            <person name="Sun Z."/>
            <person name="Harris H.M."/>
            <person name="McCann A."/>
            <person name="Guo C."/>
            <person name="Argimon S."/>
            <person name="Zhang W."/>
            <person name="Yang X."/>
            <person name="Jeffery I.B."/>
            <person name="Cooney J.C."/>
            <person name="Kagawa T.F."/>
            <person name="Liu W."/>
            <person name="Song Y."/>
            <person name="Salvetti E."/>
            <person name="Wrobel A."/>
            <person name="Rasinkangas P."/>
            <person name="Parkhill J."/>
            <person name="Rea M.C."/>
            <person name="O'Sullivan O."/>
            <person name="Ritari J."/>
            <person name="Douillard F.P."/>
            <person name="Paul Ross R."/>
            <person name="Yang R."/>
            <person name="Briner A.E."/>
            <person name="Felis G.E."/>
            <person name="de Vos W.M."/>
            <person name="Barrangou R."/>
            <person name="Klaenhammer T.R."/>
            <person name="Caufield P.W."/>
            <person name="Cui Y."/>
            <person name="Zhang H."/>
            <person name="O'Toole P.W."/>
        </authorList>
    </citation>
    <scope>NUCLEOTIDE SEQUENCE [LARGE SCALE GENOMIC DNA]</scope>
    <source>
        <strain evidence="3 4">DSM 20534</strain>
    </source>
</reference>
<organism evidence="3 4">
    <name type="scientific">Amylolactobacillus amylotrophicus DSM 20534</name>
    <dbReference type="NCBI Taxonomy" id="1423722"/>
    <lineage>
        <taxon>Bacteria</taxon>
        <taxon>Bacillati</taxon>
        <taxon>Bacillota</taxon>
        <taxon>Bacilli</taxon>
        <taxon>Lactobacillales</taxon>
        <taxon>Lactobacillaceae</taxon>
        <taxon>Amylolactobacillus</taxon>
    </lineage>
</organism>
<dbReference type="Proteomes" id="UP000050909">
    <property type="component" value="Unassembled WGS sequence"/>
</dbReference>
<evidence type="ECO:0000313" key="3">
    <source>
        <dbReference type="EMBL" id="KRK38111.1"/>
    </source>
</evidence>
<dbReference type="PATRIC" id="fig|1423722.3.peg.901"/>
<dbReference type="AlphaFoldDB" id="A0A0R1GVN9"/>
<dbReference type="InterPro" id="IPR036163">
    <property type="entry name" value="HMA_dom_sf"/>
</dbReference>
<evidence type="ECO:0000259" key="2">
    <source>
        <dbReference type="PROSITE" id="PS50846"/>
    </source>
</evidence>
<dbReference type="PROSITE" id="PS50846">
    <property type="entry name" value="HMA_2"/>
    <property type="match status" value="1"/>
</dbReference>
<dbReference type="PROSITE" id="PS01047">
    <property type="entry name" value="HMA_1"/>
    <property type="match status" value="1"/>
</dbReference>
<proteinExistence type="predicted"/>
<name>A0A0R1GVN9_9LACO</name>
<accession>A0A0R1GVN9</accession>
<dbReference type="InterPro" id="IPR006121">
    <property type="entry name" value="HMA_dom"/>
</dbReference>
<dbReference type="InterPro" id="IPR017969">
    <property type="entry name" value="Heavy-metal-associated_CS"/>
</dbReference>
<gene>
    <name evidence="3" type="ORF">FC62_GL000884</name>
</gene>
<protein>
    <recommendedName>
        <fullName evidence="2">HMA domain-containing protein</fullName>
    </recommendedName>
</protein>
<evidence type="ECO:0000313" key="4">
    <source>
        <dbReference type="Proteomes" id="UP000050909"/>
    </source>
</evidence>